<dbReference type="Proteomes" id="UP001234297">
    <property type="component" value="Chromosome 7"/>
</dbReference>
<keyword evidence="2" id="KW-1185">Reference proteome</keyword>
<protein>
    <submittedName>
        <fullName evidence="1">Uncharacterized protein</fullName>
    </submittedName>
</protein>
<comment type="caution">
    <text evidence="1">The sequence shown here is derived from an EMBL/GenBank/DDBJ whole genome shotgun (WGS) entry which is preliminary data.</text>
</comment>
<dbReference type="EMBL" id="CM056815">
    <property type="protein sequence ID" value="KAJ8631668.1"/>
    <property type="molecule type" value="Genomic_DNA"/>
</dbReference>
<organism evidence="1 2">
    <name type="scientific">Persea americana</name>
    <name type="common">Avocado</name>
    <dbReference type="NCBI Taxonomy" id="3435"/>
    <lineage>
        <taxon>Eukaryota</taxon>
        <taxon>Viridiplantae</taxon>
        <taxon>Streptophyta</taxon>
        <taxon>Embryophyta</taxon>
        <taxon>Tracheophyta</taxon>
        <taxon>Spermatophyta</taxon>
        <taxon>Magnoliopsida</taxon>
        <taxon>Magnoliidae</taxon>
        <taxon>Laurales</taxon>
        <taxon>Lauraceae</taxon>
        <taxon>Persea</taxon>
    </lineage>
</organism>
<evidence type="ECO:0000313" key="1">
    <source>
        <dbReference type="EMBL" id="KAJ8631668.1"/>
    </source>
</evidence>
<accession>A0ACC2LER4</accession>
<evidence type="ECO:0000313" key="2">
    <source>
        <dbReference type="Proteomes" id="UP001234297"/>
    </source>
</evidence>
<name>A0ACC2LER4_PERAE</name>
<sequence length="217" mass="25114">MAMENEERKKRSAPTGKTALLLLSSSTFEMEDRHSVKRRELEEMSVYRIGTSSLAPPLLLTKDQRYVLKLLKRLLMSTAPLYFLLTPRYKFIYDTTRTSMDCILYHLGKTGYPVYELKAAIDEFFSLCTDSIAIKYKSHEEICQCAYDNQLNTVKELVAQFQATHRFNALPRELIIDILARVLLELVAEKITASMDNILSLLPNEIQGIYMLHYLQF</sequence>
<gene>
    <name evidence="1" type="ORF">MRB53_024991</name>
</gene>
<proteinExistence type="predicted"/>
<reference evidence="1 2" key="1">
    <citation type="journal article" date="2022" name="Hortic Res">
        <title>A haplotype resolved chromosomal level avocado genome allows analysis of novel avocado genes.</title>
        <authorList>
            <person name="Nath O."/>
            <person name="Fletcher S.J."/>
            <person name="Hayward A."/>
            <person name="Shaw L.M."/>
            <person name="Masouleh A.K."/>
            <person name="Furtado A."/>
            <person name="Henry R.J."/>
            <person name="Mitter N."/>
        </authorList>
    </citation>
    <scope>NUCLEOTIDE SEQUENCE [LARGE SCALE GENOMIC DNA]</scope>
    <source>
        <strain evidence="2">cv. Hass</strain>
    </source>
</reference>